<evidence type="ECO:0000313" key="2">
    <source>
        <dbReference type="EMBL" id="CBH98646.1"/>
    </source>
</evidence>
<organism evidence="2">
    <name type="scientific">mine drainage metagenome</name>
    <dbReference type="NCBI Taxonomy" id="410659"/>
    <lineage>
        <taxon>unclassified sequences</taxon>
        <taxon>metagenomes</taxon>
        <taxon>ecological metagenomes</taxon>
    </lineage>
</organism>
<dbReference type="EMBL" id="CABM01000059">
    <property type="protein sequence ID" value="CBH98646.1"/>
    <property type="molecule type" value="Genomic_DNA"/>
</dbReference>
<gene>
    <name evidence="2" type="ORF">CARN2_4128</name>
</gene>
<feature type="region of interest" description="Disordered" evidence="1">
    <location>
        <begin position="80"/>
        <end position="103"/>
    </location>
</feature>
<proteinExistence type="predicted"/>
<evidence type="ECO:0000256" key="1">
    <source>
        <dbReference type="SAM" id="MobiDB-lite"/>
    </source>
</evidence>
<protein>
    <submittedName>
        <fullName evidence="2">Uncharacterized protein</fullName>
    </submittedName>
</protein>
<accession>E6PUN9</accession>
<comment type="caution">
    <text evidence="2">The sequence shown here is derived from an EMBL/GenBank/DDBJ whole genome shotgun (WGS) entry which is preliminary data.</text>
</comment>
<feature type="compositionally biased region" description="Pro residues" evidence="1">
    <location>
        <begin position="94"/>
        <end position="103"/>
    </location>
</feature>
<name>E6PUN9_9ZZZZ</name>
<reference evidence="2" key="1">
    <citation type="submission" date="2009-10" db="EMBL/GenBank/DDBJ databases">
        <title>Diversity of trophic interactions inside an arsenic-rich microbial ecosystem.</title>
        <authorList>
            <person name="Bertin P.N."/>
            <person name="Heinrich-Salmeron A."/>
            <person name="Pelletier E."/>
            <person name="Goulhen-Chollet F."/>
            <person name="Arsene-Ploetze F."/>
            <person name="Gallien S."/>
            <person name="Calteau A."/>
            <person name="Vallenet D."/>
            <person name="Casiot C."/>
            <person name="Chane-Woon-Ming B."/>
            <person name="Giloteaux L."/>
            <person name="Barakat M."/>
            <person name="Bonnefoy V."/>
            <person name="Bruneel O."/>
            <person name="Chandler M."/>
            <person name="Cleiss J."/>
            <person name="Duran R."/>
            <person name="Elbaz-Poulichet F."/>
            <person name="Fonknechten N."/>
            <person name="Lauga B."/>
            <person name="Mornico D."/>
            <person name="Ortet P."/>
            <person name="Schaeffer C."/>
            <person name="Siguier P."/>
            <person name="Alexander Thil Smith A."/>
            <person name="Van Dorsselaer A."/>
            <person name="Weissenbach J."/>
            <person name="Medigue C."/>
            <person name="Le Paslier D."/>
        </authorList>
    </citation>
    <scope>NUCLEOTIDE SEQUENCE</scope>
</reference>
<sequence length="103" mass="11663">MGPATRLNGCARCVIRTRFATRRLGLGRLWRHILLLLRAPGYKMRGRSFHGTAVPTSTQNARLPPQAGCAPLKQSMEFETWQLQNRPQPRRRPPPSAHPTPRS</sequence>
<dbReference type="AlphaFoldDB" id="E6PUN9"/>